<dbReference type="STRING" id="1006576.DTL3_1267"/>
<keyword evidence="4" id="KW-0547">Nucleotide-binding</keyword>
<dbReference type="Gene3D" id="3.30.1490.20">
    <property type="entry name" value="ATP-grasp fold, A domain"/>
    <property type="match status" value="1"/>
</dbReference>
<dbReference type="AlphaFoldDB" id="A0A0C7P2L0"/>
<keyword evidence="3" id="KW-0961">Cell wall biogenesis/degradation</keyword>
<dbReference type="HOGENOM" id="CLU_039268_2_1_0"/>
<dbReference type="PROSITE" id="PS50975">
    <property type="entry name" value="ATP_GRASP"/>
    <property type="match status" value="1"/>
</dbReference>
<dbReference type="EC" id="6.3.2.4" evidence="6"/>
<dbReference type="InterPro" id="IPR011095">
    <property type="entry name" value="Dala_Dala_lig_C"/>
</dbReference>
<dbReference type="SUPFAM" id="SSF52440">
    <property type="entry name" value="PreATP-grasp domain"/>
    <property type="match status" value="1"/>
</dbReference>
<dbReference type="GO" id="GO:0046872">
    <property type="term" value="F:metal ion binding"/>
    <property type="evidence" value="ECO:0007669"/>
    <property type="project" value="InterPro"/>
</dbReference>
<dbReference type="GO" id="GO:0071555">
    <property type="term" value="P:cell wall organization"/>
    <property type="evidence" value="ECO:0007669"/>
    <property type="project" value="UniProtKB-KW"/>
</dbReference>
<dbReference type="GO" id="GO:0005524">
    <property type="term" value="F:ATP binding"/>
    <property type="evidence" value="ECO:0007669"/>
    <property type="project" value="UniProtKB-UniRule"/>
</dbReference>
<evidence type="ECO:0000313" key="6">
    <source>
        <dbReference type="EMBL" id="CEP78565.1"/>
    </source>
</evidence>
<evidence type="ECO:0000256" key="3">
    <source>
        <dbReference type="ARBA" id="ARBA00023316"/>
    </source>
</evidence>
<dbReference type="Proteomes" id="UP000032809">
    <property type="component" value="Chromosome I"/>
</dbReference>
<gene>
    <name evidence="6" type="primary">ddlA3</name>
    <name evidence="6" type="ORF">DTL3_1267</name>
</gene>
<name>A0A0C7P2L0_DEFTU</name>
<proteinExistence type="inferred from homology"/>
<reference evidence="7" key="1">
    <citation type="submission" date="2014-11" db="EMBL/GenBank/DDBJ databases">
        <authorList>
            <person name="Wibberg D."/>
        </authorList>
    </citation>
    <scope>NUCLEOTIDE SEQUENCE [LARGE SCALE GENOMIC DNA]</scope>
    <source>
        <strain evidence="7">L3</strain>
    </source>
</reference>
<dbReference type="Gene3D" id="3.40.50.20">
    <property type="match status" value="1"/>
</dbReference>
<feature type="domain" description="ATP-grasp" evidence="5">
    <location>
        <begin position="110"/>
        <end position="318"/>
    </location>
</feature>
<comment type="similarity">
    <text evidence="1">Belongs to the D-alanine--D-alanine ligase family.</text>
</comment>
<accession>A0A0C7P2L0</accession>
<dbReference type="PATRIC" id="fig|1006576.9.peg.1268"/>
<dbReference type="GO" id="GO:0008716">
    <property type="term" value="F:D-alanine-D-alanine ligase activity"/>
    <property type="evidence" value="ECO:0007669"/>
    <property type="project" value="UniProtKB-EC"/>
</dbReference>
<organism evidence="6 7">
    <name type="scientific">Defluviitoga tunisiensis</name>
    <dbReference type="NCBI Taxonomy" id="1006576"/>
    <lineage>
        <taxon>Bacteria</taxon>
        <taxon>Thermotogati</taxon>
        <taxon>Thermotogota</taxon>
        <taxon>Thermotogae</taxon>
        <taxon>Petrotogales</taxon>
        <taxon>Petrotogaceae</taxon>
        <taxon>Defluviitoga</taxon>
    </lineage>
</organism>
<protein>
    <submittedName>
        <fullName evidence="6">D-alanine-D-alanine ligase</fullName>
        <ecNumber evidence="6">6.3.2.4</ecNumber>
    </submittedName>
</protein>
<dbReference type="InterPro" id="IPR013815">
    <property type="entry name" value="ATP_grasp_subdomain_1"/>
</dbReference>
<keyword evidence="2 6" id="KW-0436">Ligase</keyword>
<evidence type="ECO:0000256" key="2">
    <source>
        <dbReference type="ARBA" id="ARBA00022598"/>
    </source>
</evidence>
<evidence type="ECO:0000259" key="5">
    <source>
        <dbReference type="PROSITE" id="PS50975"/>
    </source>
</evidence>
<dbReference type="Pfam" id="PF07478">
    <property type="entry name" value="Dala_Dala_lig_C"/>
    <property type="match status" value="1"/>
</dbReference>
<evidence type="ECO:0000313" key="7">
    <source>
        <dbReference type="Proteomes" id="UP000032809"/>
    </source>
</evidence>
<dbReference type="EMBL" id="LN824141">
    <property type="protein sequence ID" value="CEP78565.1"/>
    <property type="molecule type" value="Genomic_DNA"/>
</dbReference>
<dbReference type="PANTHER" id="PTHR23132:SF23">
    <property type="entry name" value="D-ALANINE--D-ALANINE LIGASE B"/>
    <property type="match status" value="1"/>
</dbReference>
<dbReference type="PANTHER" id="PTHR23132">
    <property type="entry name" value="D-ALANINE--D-ALANINE LIGASE"/>
    <property type="match status" value="1"/>
</dbReference>
<dbReference type="InterPro" id="IPR016185">
    <property type="entry name" value="PreATP-grasp_dom_sf"/>
</dbReference>
<dbReference type="RefSeq" id="WP_045087986.1">
    <property type="nucleotide sequence ID" value="NZ_LN824141.1"/>
</dbReference>
<evidence type="ECO:0000256" key="4">
    <source>
        <dbReference type="PROSITE-ProRule" id="PRU00409"/>
    </source>
</evidence>
<keyword evidence="7" id="KW-1185">Reference proteome</keyword>
<dbReference type="Gene3D" id="3.30.470.20">
    <property type="entry name" value="ATP-grasp fold, B domain"/>
    <property type="match status" value="1"/>
</dbReference>
<sequence>MKVAIVTDEPRYKYFPNIESLKEDEQKKVTVNNLREALSNDFECLQLIFDENILYNLKRQDIELVFNLCNGIRGEAKLSQFPAILEFANIPYTGSSPEGHLLAGNKIYSNIMLEKEGVPVPKYEKIYNIKDLNYIKLKYPILIKPKDEGSSRGIHDDNLVFDKEELKSKVERLLKKYTSPLIASEFIDGREFTVGVLGNGSTIKILPILEIDFSNLPENINRFYSFEVKFKYANMTEYHIPPEIDEKAKINIENTAINAYNALCIRDYARIDIRVKDGVAYVLDVNSLPGLRKGYSDLTKMAEAEGLKYKDLIRLIVQNALKRYNLLDK</sequence>
<dbReference type="InterPro" id="IPR011761">
    <property type="entry name" value="ATP-grasp"/>
</dbReference>
<dbReference type="SUPFAM" id="SSF56059">
    <property type="entry name" value="Glutathione synthetase ATP-binding domain-like"/>
    <property type="match status" value="1"/>
</dbReference>
<dbReference type="OrthoDB" id="9813261at2"/>
<evidence type="ECO:0000256" key="1">
    <source>
        <dbReference type="ARBA" id="ARBA00010871"/>
    </source>
</evidence>
<keyword evidence="4" id="KW-0067">ATP-binding</keyword>
<dbReference type="KEGG" id="dtn:DTL3_1267"/>